<accession>A7IUN4</accession>
<proteinExistence type="predicted"/>
<dbReference type="InterPro" id="IPR043905">
    <property type="entry name" value="DUF5771"/>
</dbReference>
<evidence type="ECO:0000313" key="1">
    <source>
        <dbReference type="EMBL" id="ABT14058.1"/>
    </source>
</evidence>
<protein>
    <submittedName>
        <fullName evidence="1">Uncharacterized protein M504R</fullName>
    </submittedName>
</protein>
<name>A7IUN4_PBCVM</name>
<organismHost>
    <name type="scientific">Paramecium bursaria</name>
    <dbReference type="NCBI Taxonomy" id="74790"/>
</organismHost>
<evidence type="ECO:0000313" key="2">
    <source>
        <dbReference type="Proteomes" id="UP000246715"/>
    </source>
</evidence>
<sequence>MFDICMAPKVVIKLKHEGSLEKYGYHISDTRETRRKALEKVFADRKTRDGINKLIARINVLSIYFKRSNPLYTARANEDEAFIRKYRDKKYPL</sequence>
<gene>
    <name evidence="1" type="primary">M504R</name>
    <name evidence="1" type="ORF">MT325_M504R</name>
</gene>
<dbReference type="EMBL" id="DQ491001">
    <property type="protein sequence ID" value="ABT14058.1"/>
    <property type="molecule type" value="Genomic_DNA"/>
</dbReference>
<dbReference type="Proteomes" id="UP000246715">
    <property type="component" value="Segment"/>
</dbReference>
<dbReference type="Pfam" id="PF19075">
    <property type="entry name" value="DUF5771"/>
    <property type="match status" value="1"/>
</dbReference>
<reference evidence="1 2" key="1">
    <citation type="journal article" date="2007" name="Virology">
        <title>Sequence and annotation of the 314-kb MT325 and the 321-kb FR483 viruses that infect Chlorella Pbi.</title>
        <authorList>
            <person name="Fitzgerald L.A."/>
            <person name="Graves M.V."/>
            <person name="Li X."/>
            <person name="Feldblyum T."/>
            <person name="Hartigan J."/>
            <person name="Van Etten J.L."/>
        </authorList>
    </citation>
    <scope>NUCLEOTIDE SEQUENCE [LARGE SCALE GENOMIC DNA]</scope>
    <source>
        <strain evidence="1 2">MT325</strain>
    </source>
</reference>
<organism evidence="1 2">
    <name type="scientific">Paramecium bursaria Chlorella virus MT325</name>
    <name type="common">PBCV-MT325</name>
    <dbReference type="NCBI Taxonomy" id="346932"/>
    <lineage>
        <taxon>Viruses</taxon>
        <taxon>Varidnaviria</taxon>
        <taxon>Bamfordvirae</taxon>
        <taxon>Nucleocytoviricota</taxon>
        <taxon>Megaviricetes</taxon>
        <taxon>Algavirales</taxon>
        <taxon>Phycodnaviridae</taxon>
        <taxon>Chlorovirus</taxon>
        <taxon>Chlorovirus conductrix</taxon>
        <taxon>Paramecium bursaria Chlorella virus A1</taxon>
    </lineage>
</organism>